<evidence type="ECO:0000313" key="11">
    <source>
        <dbReference type="EMBL" id="MDN7125365.1"/>
    </source>
</evidence>
<evidence type="ECO:0000313" key="13">
    <source>
        <dbReference type="Proteomes" id="UP001169491"/>
    </source>
</evidence>
<dbReference type="InterPro" id="IPR029787">
    <property type="entry name" value="Nucleotide_cyclase"/>
</dbReference>
<dbReference type="PANTHER" id="PTHR45138">
    <property type="entry name" value="REGULATORY COMPONENTS OF SENSORY TRANSDUCTION SYSTEM"/>
    <property type="match status" value="1"/>
</dbReference>
<evidence type="ECO:0000256" key="3">
    <source>
        <dbReference type="ARBA" id="ARBA00012528"/>
    </source>
</evidence>
<dbReference type="PANTHER" id="PTHR45138:SF9">
    <property type="entry name" value="DIGUANYLATE CYCLASE DGCM-RELATED"/>
    <property type="match status" value="1"/>
</dbReference>
<dbReference type="Proteomes" id="UP001169492">
    <property type="component" value="Unassembled WGS sequence"/>
</dbReference>
<proteinExistence type="predicted"/>
<dbReference type="InterPro" id="IPR050469">
    <property type="entry name" value="Diguanylate_Cyclase"/>
</dbReference>
<dbReference type="InterPro" id="IPR043128">
    <property type="entry name" value="Rev_trsase/Diguanyl_cyclase"/>
</dbReference>
<feature type="transmembrane region" description="Helical" evidence="9">
    <location>
        <begin position="264"/>
        <end position="283"/>
    </location>
</feature>
<dbReference type="NCBIfam" id="TIGR00254">
    <property type="entry name" value="GGDEF"/>
    <property type="match status" value="1"/>
</dbReference>
<feature type="domain" description="GGDEF" evidence="10">
    <location>
        <begin position="351"/>
        <end position="480"/>
    </location>
</feature>
<feature type="transmembrane region" description="Helical" evidence="9">
    <location>
        <begin position="62"/>
        <end position="78"/>
    </location>
</feature>
<dbReference type="GO" id="GO:0052621">
    <property type="term" value="F:diguanylate cyclase activity"/>
    <property type="evidence" value="ECO:0007669"/>
    <property type="project" value="UniProtKB-EC"/>
</dbReference>
<dbReference type="SUPFAM" id="SSF55073">
    <property type="entry name" value="Nucleotide cyclase"/>
    <property type="match status" value="1"/>
</dbReference>
<evidence type="ECO:0000256" key="2">
    <source>
        <dbReference type="ARBA" id="ARBA00004651"/>
    </source>
</evidence>
<evidence type="ECO:0000256" key="7">
    <source>
        <dbReference type="ARBA" id="ARBA00023136"/>
    </source>
</evidence>
<feature type="transmembrane region" description="Helical" evidence="9">
    <location>
        <begin position="289"/>
        <end position="311"/>
    </location>
</feature>
<dbReference type="InterPro" id="IPR007895">
    <property type="entry name" value="MASE1"/>
</dbReference>
<feature type="transmembrane region" description="Helical" evidence="9">
    <location>
        <begin position="164"/>
        <end position="186"/>
    </location>
</feature>
<evidence type="ECO:0000256" key="1">
    <source>
        <dbReference type="ARBA" id="ARBA00001946"/>
    </source>
</evidence>
<keyword evidence="7 9" id="KW-0472">Membrane</keyword>
<dbReference type="SMART" id="SM00267">
    <property type="entry name" value="GGDEF"/>
    <property type="match status" value="1"/>
</dbReference>
<dbReference type="PROSITE" id="PS50887">
    <property type="entry name" value="GGDEF"/>
    <property type="match status" value="1"/>
</dbReference>
<evidence type="ECO:0000259" key="10">
    <source>
        <dbReference type="PROSITE" id="PS50887"/>
    </source>
</evidence>
<evidence type="ECO:0000313" key="14">
    <source>
        <dbReference type="Proteomes" id="UP001169492"/>
    </source>
</evidence>
<feature type="transmembrane region" description="Helical" evidence="9">
    <location>
        <begin position="90"/>
        <end position="115"/>
    </location>
</feature>
<evidence type="ECO:0000256" key="9">
    <source>
        <dbReference type="SAM" id="Phobius"/>
    </source>
</evidence>
<dbReference type="InterPro" id="IPR000160">
    <property type="entry name" value="GGDEF_dom"/>
</dbReference>
<keyword evidence="13" id="KW-1185">Reference proteome</keyword>
<dbReference type="EC" id="2.7.7.65" evidence="3"/>
<keyword evidence="4" id="KW-1003">Cell membrane</keyword>
<dbReference type="RefSeq" id="WP_301774971.1">
    <property type="nucleotide sequence ID" value="NZ_JAGGJB010000006.1"/>
</dbReference>
<feature type="transmembrane region" description="Helical" evidence="9">
    <location>
        <begin position="240"/>
        <end position="257"/>
    </location>
</feature>
<dbReference type="FunFam" id="3.30.70.270:FF:000001">
    <property type="entry name" value="Diguanylate cyclase domain protein"/>
    <property type="match status" value="1"/>
</dbReference>
<comment type="cofactor">
    <cofactor evidence="1">
        <name>Mg(2+)</name>
        <dbReference type="ChEBI" id="CHEBI:18420"/>
    </cofactor>
</comment>
<keyword evidence="5 9" id="KW-0812">Transmembrane</keyword>
<dbReference type="Proteomes" id="UP001169491">
    <property type="component" value="Unassembled WGS sequence"/>
</dbReference>
<dbReference type="EMBL" id="JAGGJB010000006">
    <property type="protein sequence ID" value="MDN7125365.1"/>
    <property type="molecule type" value="Genomic_DNA"/>
</dbReference>
<evidence type="ECO:0000313" key="12">
    <source>
        <dbReference type="EMBL" id="MDN7130123.1"/>
    </source>
</evidence>
<evidence type="ECO:0000256" key="5">
    <source>
        <dbReference type="ARBA" id="ARBA00022692"/>
    </source>
</evidence>
<comment type="caution">
    <text evidence="11">The sequence shown here is derived from an EMBL/GenBank/DDBJ whole genome shotgun (WGS) entry which is preliminary data.</text>
</comment>
<comment type="catalytic activity">
    <reaction evidence="8">
        <text>2 GTP = 3',3'-c-di-GMP + 2 diphosphate</text>
        <dbReference type="Rhea" id="RHEA:24898"/>
        <dbReference type="ChEBI" id="CHEBI:33019"/>
        <dbReference type="ChEBI" id="CHEBI:37565"/>
        <dbReference type="ChEBI" id="CHEBI:58805"/>
        <dbReference type="EC" id="2.7.7.65"/>
    </reaction>
</comment>
<dbReference type="Pfam" id="PF05231">
    <property type="entry name" value="MASE1"/>
    <property type="match status" value="1"/>
</dbReference>
<evidence type="ECO:0000256" key="8">
    <source>
        <dbReference type="ARBA" id="ARBA00034247"/>
    </source>
</evidence>
<dbReference type="EMBL" id="JAGGJC010000004">
    <property type="protein sequence ID" value="MDN7130123.1"/>
    <property type="molecule type" value="Genomic_DNA"/>
</dbReference>
<evidence type="ECO:0000256" key="4">
    <source>
        <dbReference type="ARBA" id="ARBA00022475"/>
    </source>
</evidence>
<feature type="transmembrane region" description="Helical" evidence="9">
    <location>
        <begin position="127"/>
        <end position="152"/>
    </location>
</feature>
<gene>
    <name evidence="11" type="ORF">J6I90_10775</name>
    <name evidence="12" type="ORF">J6I92_09590</name>
</gene>
<dbReference type="CDD" id="cd01949">
    <property type="entry name" value="GGDEF"/>
    <property type="match status" value="1"/>
</dbReference>
<comment type="subcellular location">
    <subcellularLocation>
        <location evidence="2">Cell membrane</location>
        <topology evidence="2">Multi-pass membrane protein</topology>
    </subcellularLocation>
</comment>
<accession>A0AAW7R3W5</accession>
<name>A0AAW7R3W5_9GAMM</name>
<feature type="transmembrane region" description="Helical" evidence="9">
    <location>
        <begin position="40"/>
        <end position="57"/>
    </location>
</feature>
<organism evidence="11 14">
    <name type="scientific">Pseudidiomarina terrestris</name>
    <dbReference type="NCBI Taxonomy" id="2820060"/>
    <lineage>
        <taxon>Bacteria</taxon>
        <taxon>Pseudomonadati</taxon>
        <taxon>Pseudomonadota</taxon>
        <taxon>Gammaproteobacteria</taxon>
        <taxon>Alteromonadales</taxon>
        <taxon>Idiomarinaceae</taxon>
        <taxon>Pseudidiomarina</taxon>
    </lineage>
</organism>
<feature type="transmembrane region" description="Helical" evidence="9">
    <location>
        <begin position="15"/>
        <end position="34"/>
    </location>
</feature>
<dbReference type="AlphaFoldDB" id="A0AAW7R3W5"/>
<dbReference type="Gene3D" id="3.30.70.270">
    <property type="match status" value="1"/>
</dbReference>
<keyword evidence="6 9" id="KW-1133">Transmembrane helix</keyword>
<dbReference type="GO" id="GO:0005886">
    <property type="term" value="C:plasma membrane"/>
    <property type="evidence" value="ECO:0007669"/>
    <property type="project" value="UniProtKB-SubCell"/>
</dbReference>
<reference evidence="13 14" key="1">
    <citation type="submission" date="2021-03" db="EMBL/GenBank/DDBJ databases">
        <title>Pseudidiomarina terrestris, a new bacterium isolated from saline soil.</title>
        <authorList>
            <person name="Galisteo C."/>
            <person name="De La Haba R."/>
            <person name="Sanchez-Porro C."/>
            <person name="Ventosa A."/>
        </authorList>
    </citation>
    <scope>NUCLEOTIDE SEQUENCE [LARGE SCALE GENOMIC DNA]</scope>
    <source>
        <strain evidence="11 14">1APP75-32.1</strain>
        <strain evidence="13">1APR75-15</strain>
        <strain evidence="12">1ASR75-15</strain>
    </source>
</reference>
<dbReference type="Pfam" id="PF00990">
    <property type="entry name" value="GGDEF"/>
    <property type="match status" value="1"/>
</dbReference>
<protein>
    <recommendedName>
        <fullName evidence="3">diguanylate cyclase</fullName>
        <ecNumber evidence="3">2.7.7.65</ecNumber>
    </recommendedName>
</protein>
<sequence length="480" mass="54349">MLNSRSLENLSLSSFRYLALISLWLLVWWAAMLLEYQPYISLWYPPAGLSLAAFILIGRRAFLPVLAAATLVGFWMYWHENSQLSILQQAQHSLLLGSAHTIAFALGGFYFRRFVGSWDIQHIPQRVLYFLIIIFLTTLLGAWLGLIAFYLIDTMTPADVLNSWLAWWIGDLAGALVLTPFFMLVLGRIWQLDTSWLRPLNVKVSSAPLYRQLWSKRLVLMLALVMVVLGADYLFGHPAIAYFIFFLSVPQLWIVYTESIERSLLSLALTSFFIAAWFGFVGVDDHALTYQFALCVIAANTYFGLSVPSLLQQNKQLHQQTQIDSLTQVASRNYFLACAERQLNGRRSRDFAISLMVFDLDEFKAINDDFGHLVGDQALIMAAQSIRAHIRQCDVIGRFGGDEFLLLLPDQNLEDAHRTAERLRSKLPAIPVATGMIQIKASFGIVEIKADEDVNEALQRADKALLKAKRNGRDQVVSFI</sequence>
<feature type="transmembrane region" description="Helical" evidence="9">
    <location>
        <begin position="218"/>
        <end position="234"/>
    </location>
</feature>
<evidence type="ECO:0000256" key="6">
    <source>
        <dbReference type="ARBA" id="ARBA00022989"/>
    </source>
</evidence>